<dbReference type="KEGG" id="htq:FRZ44_07160"/>
<accession>A0A5J6MDJ6</accession>
<reference evidence="1 2" key="1">
    <citation type="submission" date="2019-08" db="EMBL/GenBank/DDBJ databases">
        <title>Hyperibacter terrae gen. nov., sp. nov. and Hyperibacter viscosus sp. nov., two new members in the family Rhodospirillaceae isolated from the rhizosphere of Hypericum perforatum.</title>
        <authorList>
            <person name="Noviana Z."/>
        </authorList>
    </citation>
    <scope>NUCLEOTIDE SEQUENCE [LARGE SCALE GENOMIC DNA]</scope>
    <source>
        <strain evidence="1 2">R5913</strain>
    </source>
</reference>
<organism evidence="1 2">
    <name type="scientific">Hypericibacter terrae</name>
    <dbReference type="NCBI Taxonomy" id="2602015"/>
    <lineage>
        <taxon>Bacteria</taxon>
        <taxon>Pseudomonadati</taxon>
        <taxon>Pseudomonadota</taxon>
        <taxon>Alphaproteobacteria</taxon>
        <taxon>Rhodospirillales</taxon>
        <taxon>Dongiaceae</taxon>
        <taxon>Hypericibacter</taxon>
    </lineage>
</organism>
<gene>
    <name evidence="1" type="ORF">FRZ44_07160</name>
</gene>
<proteinExistence type="predicted"/>
<keyword evidence="2" id="KW-1185">Reference proteome</keyword>
<evidence type="ECO:0000313" key="1">
    <source>
        <dbReference type="EMBL" id="QEX15432.1"/>
    </source>
</evidence>
<name>A0A5J6MDJ6_9PROT</name>
<dbReference type="Proteomes" id="UP000326202">
    <property type="component" value="Chromosome"/>
</dbReference>
<sequence>MASGRVETIIWKFPVSVRVIIQWASEPEIDPPRSFRQGGTLATQRYAPLEAEAPWTISAGQVYKLGQECDKAVSASVANSGLITAGLGLGTLKRDPRDR</sequence>
<protein>
    <submittedName>
        <fullName evidence="1">Uncharacterized protein</fullName>
    </submittedName>
</protein>
<dbReference type="EMBL" id="CP042906">
    <property type="protein sequence ID" value="QEX15432.1"/>
    <property type="molecule type" value="Genomic_DNA"/>
</dbReference>
<evidence type="ECO:0000313" key="2">
    <source>
        <dbReference type="Proteomes" id="UP000326202"/>
    </source>
</evidence>
<dbReference type="AlphaFoldDB" id="A0A5J6MDJ6"/>